<evidence type="ECO:0000256" key="1">
    <source>
        <dbReference type="ARBA" id="ARBA00006068"/>
    </source>
</evidence>
<dbReference type="STRING" id="1120996.SAMN02746066_03063"/>
<evidence type="ECO:0000259" key="3">
    <source>
        <dbReference type="Pfam" id="PF03816"/>
    </source>
</evidence>
<proteinExistence type="inferred from homology"/>
<dbReference type="EMBL" id="FRCP01000015">
    <property type="protein sequence ID" value="SHM72786.1"/>
    <property type="molecule type" value="Genomic_DNA"/>
</dbReference>
<accession>A0A1M7L4I4</accession>
<dbReference type="RefSeq" id="WP_073289273.1">
    <property type="nucleotide sequence ID" value="NZ_FRCP01000015.1"/>
</dbReference>
<dbReference type="InterPro" id="IPR004474">
    <property type="entry name" value="LytR_CpsA_psr"/>
</dbReference>
<evidence type="ECO:0000313" key="4">
    <source>
        <dbReference type="EMBL" id="SHM72786.1"/>
    </source>
</evidence>
<evidence type="ECO:0000313" key="5">
    <source>
        <dbReference type="Proteomes" id="UP000184038"/>
    </source>
</evidence>
<gene>
    <name evidence="4" type="ORF">SAMN02746066_03063</name>
</gene>
<sequence length="351" mass="39942">MRDNQGNYENQRELVKKVKKKKKKRLRKLIIIELIVILVLIPVVYLYFQLGRIPRQELNLDNIQFNNINLKELDGYRNIAVFGVDSRANDLKKNTRSDSIMIVSINKKTKDVKVSSIYRDTYVYIEGHGYTKINHAYAYGGPELAINTINKNFDLNVTDFVTVNFSAVTNVVDLLGGITLDIQEDELKHVNNYTRDVAKINGTDYKYLKKAGKQTVDGTQATAYCRVRYTAGGDFTRAERQRTVMDQIFKKAKKANPFTLAKVANKMIPQVYTSLSNTEMLSLGKDIFSYDIKDQTGFPFDKTAKKIGGVSYVLADTLSSNVSKLHEFLFDQKDYEPSKTVKGYSSEIAGR</sequence>
<feature type="domain" description="Cell envelope-related transcriptional attenuator" evidence="3">
    <location>
        <begin position="96"/>
        <end position="253"/>
    </location>
</feature>
<keyword evidence="2" id="KW-0812">Transmembrane</keyword>
<dbReference type="NCBIfam" id="TIGR00350">
    <property type="entry name" value="lytR_cpsA_psr"/>
    <property type="match status" value="1"/>
</dbReference>
<keyword evidence="2" id="KW-1133">Transmembrane helix</keyword>
<comment type="similarity">
    <text evidence="1">Belongs to the LytR/CpsA/Psr (LCP) family.</text>
</comment>
<dbReference type="AlphaFoldDB" id="A0A1M7L4I4"/>
<dbReference type="InterPro" id="IPR050922">
    <property type="entry name" value="LytR/CpsA/Psr_CW_biosynth"/>
</dbReference>
<dbReference type="Proteomes" id="UP000184038">
    <property type="component" value="Unassembled WGS sequence"/>
</dbReference>
<dbReference type="PANTHER" id="PTHR33392:SF6">
    <property type="entry name" value="POLYISOPRENYL-TEICHOIC ACID--PEPTIDOGLYCAN TEICHOIC ACID TRANSFERASE TAGU"/>
    <property type="match status" value="1"/>
</dbReference>
<protein>
    <submittedName>
        <fullName evidence="4">Transcriptional attenuator, LytR family</fullName>
    </submittedName>
</protein>
<reference evidence="4 5" key="1">
    <citation type="submission" date="2016-11" db="EMBL/GenBank/DDBJ databases">
        <authorList>
            <person name="Jaros S."/>
            <person name="Januszkiewicz K."/>
            <person name="Wedrychowicz H."/>
        </authorList>
    </citation>
    <scope>NUCLEOTIDE SEQUENCE [LARGE SCALE GENOMIC DNA]</scope>
    <source>
        <strain evidence="4 5">DSM 15930</strain>
    </source>
</reference>
<keyword evidence="5" id="KW-1185">Reference proteome</keyword>
<keyword evidence="2" id="KW-0472">Membrane</keyword>
<dbReference type="Gene3D" id="3.40.630.190">
    <property type="entry name" value="LCP protein"/>
    <property type="match status" value="1"/>
</dbReference>
<organism evidence="4 5">
    <name type="scientific">Anaerosporobacter mobilis DSM 15930</name>
    <dbReference type="NCBI Taxonomy" id="1120996"/>
    <lineage>
        <taxon>Bacteria</taxon>
        <taxon>Bacillati</taxon>
        <taxon>Bacillota</taxon>
        <taxon>Clostridia</taxon>
        <taxon>Lachnospirales</taxon>
        <taxon>Lachnospiraceae</taxon>
        <taxon>Anaerosporobacter</taxon>
    </lineage>
</organism>
<dbReference type="PANTHER" id="PTHR33392">
    <property type="entry name" value="POLYISOPRENYL-TEICHOIC ACID--PEPTIDOGLYCAN TEICHOIC ACID TRANSFERASE TAGU"/>
    <property type="match status" value="1"/>
</dbReference>
<dbReference type="Pfam" id="PF03816">
    <property type="entry name" value="LytR_cpsA_psr"/>
    <property type="match status" value="1"/>
</dbReference>
<evidence type="ECO:0000256" key="2">
    <source>
        <dbReference type="SAM" id="Phobius"/>
    </source>
</evidence>
<feature type="transmembrane region" description="Helical" evidence="2">
    <location>
        <begin position="29"/>
        <end position="48"/>
    </location>
</feature>
<name>A0A1M7L4I4_9FIRM</name>
<dbReference type="OrthoDB" id="27330at2"/>